<dbReference type="OMA" id="TIWYSKS"/>
<sequence>MLFNGSNFMIWSRYVKMALGAKTKMSLLKGRSVSRIQGTRIAIDGKEQTIWYSKSNIPLLFQLKKELGKLEQGEKMSVGEYYCKLKKLWDEIYNIEPIPECTYGILGKCTYSMYKKLLQIVERDRVMSFLMGLKKDYQNVKENIIGIEPLSTVNKAFHLVLQVEKQKEIIGEIQGNAELSAF</sequence>
<organism evidence="1 2">
    <name type="scientific">Chenopodium quinoa</name>
    <name type="common">Quinoa</name>
    <dbReference type="NCBI Taxonomy" id="63459"/>
    <lineage>
        <taxon>Eukaryota</taxon>
        <taxon>Viridiplantae</taxon>
        <taxon>Streptophyta</taxon>
        <taxon>Embryophyta</taxon>
        <taxon>Tracheophyta</taxon>
        <taxon>Spermatophyta</taxon>
        <taxon>Magnoliopsida</taxon>
        <taxon>eudicotyledons</taxon>
        <taxon>Gunneridae</taxon>
        <taxon>Pentapetalae</taxon>
        <taxon>Caryophyllales</taxon>
        <taxon>Chenopodiaceae</taxon>
        <taxon>Chenopodioideae</taxon>
        <taxon>Atripliceae</taxon>
        <taxon>Chenopodium</taxon>
    </lineage>
</organism>
<evidence type="ECO:0000313" key="1">
    <source>
        <dbReference type="EnsemblPlants" id="AUR62007121-RA:cds"/>
    </source>
</evidence>
<protein>
    <recommendedName>
        <fullName evidence="3">Retrotransposon Copia-like N-terminal domain-containing protein</fullName>
    </recommendedName>
</protein>
<reference evidence="1" key="1">
    <citation type="journal article" date="2017" name="Nature">
        <title>The genome of Chenopodium quinoa.</title>
        <authorList>
            <person name="Jarvis D.E."/>
            <person name="Ho Y.S."/>
            <person name="Lightfoot D.J."/>
            <person name="Schmoeckel S.M."/>
            <person name="Li B."/>
            <person name="Borm T.J.A."/>
            <person name="Ohyanagi H."/>
            <person name="Mineta K."/>
            <person name="Michell C.T."/>
            <person name="Saber N."/>
            <person name="Kharbatia N.M."/>
            <person name="Rupper R.R."/>
            <person name="Sharp A.R."/>
            <person name="Dally N."/>
            <person name="Boughton B.A."/>
            <person name="Woo Y.H."/>
            <person name="Gao G."/>
            <person name="Schijlen E.G.W.M."/>
            <person name="Guo X."/>
            <person name="Momin A.A."/>
            <person name="Negrao S."/>
            <person name="Al-Babili S."/>
            <person name="Gehring C."/>
            <person name="Roessner U."/>
            <person name="Jung C."/>
            <person name="Murphy K."/>
            <person name="Arold S.T."/>
            <person name="Gojobori T."/>
            <person name="van der Linden C.G."/>
            <person name="van Loo E.N."/>
            <person name="Jellen E.N."/>
            <person name="Maughan P.J."/>
            <person name="Tester M."/>
        </authorList>
    </citation>
    <scope>NUCLEOTIDE SEQUENCE [LARGE SCALE GENOMIC DNA]</scope>
    <source>
        <strain evidence="1">cv. PI 614886</strain>
    </source>
</reference>
<dbReference type="PANTHER" id="PTHR34222:SF99">
    <property type="entry name" value="PROTEIN, PUTATIVE-RELATED"/>
    <property type="match status" value="1"/>
</dbReference>
<name>A0A803L5I2_CHEQI</name>
<accession>A0A803L5I2</accession>
<dbReference type="AlphaFoldDB" id="A0A803L5I2"/>
<keyword evidence="2" id="KW-1185">Reference proteome</keyword>
<evidence type="ECO:0000313" key="2">
    <source>
        <dbReference type="Proteomes" id="UP000596660"/>
    </source>
</evidence>
<dbReference type="Proteomes" id="UP000596660">
    <property type="component" value="Unplaced"/>
</dbReference>
<dbReference type="EnsemblPlants" id="AUR62007121-RA">
    <property type="protein sequence ID" value="AUR62007121-RA:cds"/>
    <property type="gene ID" value="AUR62007121"/>
</dbReference>
<dbReference type="PANTHER" id="PTHR34222">
    <property type="entry name" value="GAG_PRE-INTEGRS DOMAIN-CONTAINING PROTEIN"/>
    <property type="match status" value="1"/>
</dbReference>
<proteinExistence type="predicted"/>
<reference evidence="1" key="2">
    <citation type="submission" date="2021-03" db="UniProtKB">
        <authorList>
            <consortium name="EnsemblPlants"/>
        </authorList>
    </citation>
    <scope>IDENTIFICATION</scope>
</reference>
<dbReference type="Gramene" id="AUR62007121-RA">
    <property type="protein sequence ID" value="AUR62007121-RA:cds"/>
    <property type="gene ID" value="AUR62007121"/>
</dbReference>
<evidence type="ECO:0008006" key="3">
    <source>
        <dbReference type="Google" id="ProtNLM"/>
    </source>
</evidence>